<dbReference type="InterPro" id="IPR008490">
    <property type="entry name" value="Transposase_InsH_N"/>
</dbReference>
<evidence type="ECO:0000259" key="1">
    <source>
        <dbReference type="Pfam" id="PF05598"/>
    </source>
</evidence>
<dbReference type="Pfam" id="PF05598">
    <property type="entry name" value="DUF772"/>
    <property type="match status" value="1"/>
</dbReference>
<comment type="caution">
    <text evidence="3">The sequence shown here is derived from an EMBL/GenBank/DDBJ whole genome shotgun (WGS) entry which is preliminary data.</text>
</comment>
<dbReference type="PANTHER" id="PTHR35604">
    <property type="entry name" value="TRANSPOSASE INSH FOR INSERTION SEQUENCE ELEMENT IS5A-RELATED"/>
    <property type="match status" value="1"/>
</dbReference>
<keyword evidence="4" id="KW-1185">Reference proteome</keyword>
<dbReference type="EMBL" id="JAKOAV010000077">
    <property type="protein sequence ID" value="MDF9410090.1"/>
    <property type="molecule type" value="Genomic_DNA"/>
</dbReference>
<protein>
    <submittedName>
        <fullName evidence="3">IS1182 family transposase</fullName>
    </submittedName>
</protein>
<evidence type="ECO:0000313" key="3">
    <source>
        <dbReference type="EMBL" id="MDF9410090.1"/>
    </source>
</evidence>
<feature type="domain" description="Transposase InsH N-terminal" evidence="1">
    <location>
        <begin position="26"/>
        <end position="115"/>
    </location>
</feature>
<dbReference type="NCBIfam" id="NF033551">
    <property type="entry name" value="transpos_IS1182"/>
    <property type="match status" value="1"/>
</dbReference>
<organism evidence="3 4">
    <name type="scientific">Pelotomaculum isophthalicicum JI</name>
    <dbReference type="NCBI Taxonomy" id="947010"/>
    <lineage>
        <taxon>Bacteria</taxon>
        <taxon>Bacillati</taxon>
        <taxon>Bacillota</taxon>
        <taxon>Clostridia</taxon>
        <taxon>Eubacteriales</taxon>
        <taxon>Desulfotomaculaceae</taxon>
        <taxon>Pelotomaculum</taxon>
    </lineage>
</organism>
<proteinExistence type="predicted"/>
<evidence type="ECO:0000313" key="4">
    <source>
        <dbReference type="Proteomes" id="UP001154312"/>
    </source>
</evidence>
<dbReference type="Pfam" id="PF13751">
    <property type="entry name" value="DDE_Tnp_1_6"/>
    <property type="match status" value="1"/>
</dbReference>
<dbReference type="InterPro" id="IPR025668">
    <property type="entry name" value="Tnp_DDE_dom"/>
</dbReference>
<evidence type="ECO:0000259" key="2">
    <source>
        <dbReference type="Pfam" id="PF13751"/>
    </source>
</evidence>
<dbReference type="AlphaFoldDB" id="A0A9X4JWV9"/>
<sequence>MLGHKDNQLKFTDIDTLQAWEQKPIVPEDSVYYGLSQANEIFKDELFADAYSFSGRPSIPPSRLIKVLLLQFYDKVSDREAENRARYDLRWKVALGISIAESGFNYSALSRFRARLLLHQKERIAFEEILDAVIAKELLPGNCAKQIIDSTYVLGAGAVQDTYTLIRMAIKKLQTTINKRLNLSILLPKPLNIDYQSRNKPKINWEDPVERNKLLNELCQDALQIIEAVDNLKLTKQELELRDILTTIAVQDIEQQKDGTVKIKQGVAKDRLISTNDPEMRHGRKSSARKFDGYKTHTAMETDNNFITEIEVTPGNVHDSEAAAPLVDRQPEERKPDTVLCDMAYGTGQNREDMEKRQVKIICPVPTDLGRNGCFPKSAFTIDLDAQTCQCPAGKIATEKIYDKKTNRLKVFVFSQEQCQNCPLLNQCTKSKKGRRTITINQYERHLQEARIFQQTEEFKNEYPERCKIENKQAEMVHHGLRQARYIGKAKVYLQSLLIGAIVNFKRYWKLVTEQRQLRSDTCDTKTNIITVPLPLAI</sequence>
<gene>
    <name evidence="3" type="ORF">L7E55_17430</name>
</gene>
<accession>A0A9X4JWV9</accession>
<dbReference type="Proteomes" id="UP001154312">
    <property type="component" value="Unassembled WGS sequence"/>
</dbReference>
<feature type="domain" description="Transposase DDE" evidence="2">
    <location>
        <begin position="391"/>
        <end position="509"/>
    </location>
</feature>
<dbReference type="InterPro" id="IPR047629">
    <property type="entry name" value="IS1182_transpos"/>
</dbReference>
<dbReference type="PANTHER" id="PTHR35604:SF2">
    <property type="entry name" value="TRANSPOSASE INSH FOR INSERTION SEQUENCE ELEMENT IS5A-RELATED"/>
    <property type="match status" value="1"/>
</dbReference>
<dbReference type="RefSeq" id="WP_277445637.1">
    <property type="nucleotide sequence ID" value="NZ_JAKOAV010000077.1"/>
</dbReference>
<reference evidence="3" key="1">
    <citation type="submission" date="2022-02" db="EMBL/GenBank/DDBJ databases">
        <authorList>
            <person name="Leng L."/>
        </authorList>
    </citation>
    <scope>NUCLEOTIDE SEQUENCE</scope>
    <source>
        <strain evidence="3">JI</strain>
    </source>
</reference>
<name>A0A9X4JWV9_9FIRM</name>